<keyword evidence="2" id="KW-1185">Reference proteome</keyword>
<organism evidence="1 2">
    <name type="scientific">Flavobacterium jejuense</name>
    <dbReference type="NCBI Taxonomy" id="1544455"/>
    <lineage>
        <taxon>Bacteria</taxon>
        <taxon>Pseudomonadati</taxon>
        <taxon>Bacteroidota</taxon>
        <taxon>Flavobacteriia</taxon>
        <taxon>Flavobacteriales</taxon>
        <taxon>Flavobacteriaceae</taxon>
        <taxon>Flavobacterium</taxon>
    </lineage>
</organism>
<accession>A0ABX0IQL5</accession>
<proteinExistence type="predicted"/>
<dbReference type="RefSeq" id="WP_140962187.1">
    <property type="nucleotide sequence ID" value="NZ_VEVQ02000005.1"/>
</dbReference>
<evidence type="ECO:0008006" key="3">
    <source>
        <dbReference type="Google" id="ProtNLM"/>
    </source>
</evidence>
<dbReference type="EMBL" id="VEVQ02000005">
    <property type="protein sequence ID" value="NHN25848.1"/>
    <property type="molecule type" value="Genomic_DNA"/>
</dbReference>
<protein>
    <recommendedName>
        <fullName evidence="3">DUF5655 domain-containing protein</fullName>
    </recommendedName>
</protein>
<evidence type="ECO:0000313" key="1">
    <source>
        <dbReference type="EMBL" id="NHN25848.1"/>
    </source>
</evidence>
<reference evidence="1 2" key="3">
    <citation type="submission" date="2020-02" db="EMBL/GenBank/DDBJ databases">
        <title>Flavobacterium profundi sp. nov., isolated from a deep-sea seamount.</title>
        <authorList>
            <person name="Zhang D.-C."/>
        </authorList>
    </citation>
    <scope>NUCLEOTIDE SEQUENCE [LARGE SCALE GENOMIC DNA]</scope>
    <source>
        <strain evidence="1 2">EC11</strain>
    </source>
</reference>
<reference evidence="1 2" key="2">
    <citation type="submission" date="2019-05" db="EMBL/GenBank/DDBJ databases">
        <authorList>
            <person name="Lianzixin W."/>
        </authorList>
    </citation>
    <scope>NUCLEOTIDE SEQUENCE [LARGE SCALE GENOMIC DNA]</scope>
    <source>
        <strain evidence="1 2">EC11</strain>
    </source>
</reference>
<gene>
    <name evidence="1" type="ORF">FIA58_009195</name>
</gene>
<comment type="caution">
    <text evidence="1">The sequence shown here is derived from an EMBL/GenBank/DDBJ whole genome shotgun (WGS) entry which is preliminary data.</text>
</comment>
<name>A0ABX0IQL5_9FLAO</name>
<sequence>MRKTKSTDLSHFIRKISPYFKTSRIGNTLSVRFKYSQNSVFLILHENENSVFKTSKIFTEVKTSKNPCIDLLIHAQNFQELLQKLTYRYDLFFNENN</sequence>
<evidence type="ECO:0000313" key="2">
    <source>
        <dbReference type="Proteomes" id="UP000817854"/>
    </source>
</evidence>
<dbReference type="Proteomes" id="UP000817854">
    <property type="component" value="Unassembled WGS sequence"/>
</dbReference>
<reference evidence="2" key="1">
    <citation type="submission" date="2019-05" db="EMBL/GenBank/DDBJ databases">
        <title>Flavobacterium profundi sp. nov., isolated from a deep-sea seamount.</title>
        <authorList>
            <person name="Zhang D.-C."/>
        </authorList>
    </citation>
    <scope>NUCLEOTIDE SEQUENCE [LARGE SCALE GENOMIC DNA]</scope>
    <source>
        <strain evidence="2">EC11</strain>
    </source>
</reference>